<feature type="chain" id="PRO_5019294834" evidence="6">
    <location>
        <begin position="25"/>
        <end position="898"/>
    </location>
</feature>
<comment type="caution">
    <text evidence="9">The sequence shown here is derived from an EMBL/GenBank/DDBJ whole genome shotgun (WGS) entry which is preliminary data.</text>
</comment>
<feature type="domain" description="TonB-dependent receptor-like beta-barrel" evidence="7">
    <location>
        <begin position="417"/>
        <end position="865"/>
    </location>
</feature>
<keyword evidence="10" id="KW-1185">Reference proteome</keyword>
<name>A0A429V7X0_9SPHN</name>
<dbReference type="InterPro" id="IPR036942">
    <property type="entry name" value="Beta-barrel_TonB_sf"/>
</dbReference>
<dbReference type="AlphaFoldDB" id="A0A429V7X0"/>
<comment type="similarity">
    <text evidence="4">Belongs to the TonB-dependent receptor family.</text>
</comment>
<dbReference type="Pfam" id="PF07715">
    <property type="entry name" value="Plug"/>
    <property type="match status" value="1"/>
</dbReference>
<evidence type="ECO:0000259" key="8">
    <source>
        <dbReference type="Pfam" id="PF07715"/>
    </source>
</evidence>
<dbReference type="Pfam" id="PF00593">
    <property type="entry name" value="TonB_dep_Rec_b-barrel"/>
    <property type="match status" value="1"/>
</dbReference>
<dbReference type="InterPro" id="IPR012910">
    <property type="entry name" value="Plug_dom"/>
</dbReference>
<evidence type="ECO:0000256" key="1">
    <source>
        <dbReference type="ARBA" id="ARBA00004442"/>
    </source>
</evidence>
<evidence type="ECO:0000259" key="7">
    <source>
        <dbReference type="Pfam" id="PF00593"/>
    </source>
</evidence>
<evidence type="ECO:0000313" key="10">
    <source>
        <dbReference type="Proteomes" id="UP000274661"/>
    </source>
</evidence>
<evidence type="ECO:0000256" key="5">
    <source>
        <dbReference type="SAM" id="MobiDB-lite"/>
    </source>
</evidence>
<keyword evidence="4" id="KW-0798">TonB box</keyword>
<keyword evidence="6" id="KW-0732">Signal</keyword>
<sequence>MTTRVILTGSASLLALLVSSGALAQTTVPPVDPSPGPQASQPGDPTDAGEIVVTGIRRSQRDAIDTKRRADVISDVISAEDIGKFPDKNVAESLQRVPGVVINREFGEGERVSLRGTAPNLTKTLLNGHSVATADWFILDQLAATRSFNYLILPSDIVGRLEVYKSPQADVEEGGVGGTINVRTLNPLELPAFRLTGNVQGVYSERADKIDPQLSGLASWHNAAGTFGVLVSGVYQKRRIRRDGIEILGYDTRTVAGQSVAVPSLIGSALFQQERKRFGGNVGVQFRPSEQLEINLTGLYSRFDANNFNQNYLLWPGRALGDGGTVTGPRIVDGTLVAGTVTSLPTSRAVVFDAIRRQAFADTKSLDADVNFHPGEATLVHLKAGWTKARGNTVNEDFLETAAPGTISLDLTTDGPSGKVISPSATSPAGMSIDFGRRPTVRSSDEEKYAYADVEQTLDWGPLNAIRIGAKYTDHDRAALWLSTNGGVFVPGLVCSGRPCTAADFATGGGTPGDFLDNIASPGTLTNYWTVDPDKLHSIYAAQPANNAQRFLVASATFSINEKAYGGYAMAKFGGDRWRGNMGVRVVRTDQTANGNLLGAPNPTGTSPFGNYTPITTKRSYTDVLPSANLSFDINPRLVLRVAAGRTVARPDFADLAPGVNLNGTTLTGSGGNSFIKPFRANQYDVSLEWYPQRDTLISLAGFYKDILSYIVNQTTTEVFPTQFDVVGTQPAVCTAIAGSTNLFNCPYQINRRANGGGGRNQGFEAQISKPLWGGFGVIASYTFSDAKANTGDPIPGNSKHTVSATGYFENRLLSARLSYTYRSKFFIDIDRNAPLNQHSLQSLDAALSVNVTPHIALTADGVNLTNEKIIQYSGSEVRPRAIYDNGRQFYVGARVRF</sequence>
<evidence type="ECO:0000256" key="6">
    <source>
        <dbReference type="SAM" id="SignalP"/>
    </source>
</evidence>
<feature type="signal peptide" evidence="6">
    <location>
        <begin position="1"/>
        <end position="24"/>
    </location>
</feature>
<keyword evidence="3" id="KW-0998">Cell outer membrane</keyword>
<dbReference type="Proteomes" id="UP000274661">
    <property type="component" value="Unassembled WGS sequence"/>
</dbReference>
<accession>A0A429V7X0</accession>
<protein>
    <submittedName>
        <fullName evidence="9">TonB-dependent receptor</fullName>
    </submittedName>
</protein>
<keyword evidence="9" id="KW-0675">Receptor</keyword>
<dbReference type="InterPro" id="IPR000531">
    <property type="entry name" value="Beta-barrel_TonB"/>
</dbReference>
<feature type="region of interest" description="Disordered" evidence="5">
    <location>
        <begin position="27"/>
        <end position="49"/>
    </location>
</feature>
<evidence type="ECO:0000313" key="9">
    <source>
        <dbReference type="EMBL" id="RST30061.1"/>
    </source>
</evidence>
<keyword evidence="2 4" id="KW-0472">Membrane</keyword>
<gene>
    <name evidence="9" type="ORF">HMF7854_03885</name>
</gene>
<organism evidence="9 10">
    <name type="scientific">Sphingomonas ginkgonis</name>
    <dbReference type="NCBI Taxonomy" id="2315330"/>
    <lineage>
        <taxon>Bacteria</taxon>
        <taxon>Pseudomonadati</taxon>
        <taxon>Pseudomonadota</taxon>
        <taxon>Alphaproteobacteria</taxon>
        <taxon>Sphingomonadales</taxon>
        <taxon>Sphingomonadaceae</taxon>
        <taxon>Sphingomonas</taxon>
    </lineage>
</organism>
<evidence type="ECO:0000256" key="4">
    <source>
        <dbReference type="RuleBase" id="RU003357"/>
    </source>
</evidence>
<dbReference type="GO" id="GO:0009279">
    <property type="term" value="C:cell outer membrane"/>
    <property type="evidence" value="ECO:0007669"/>
    <property type="project" value="UniProtKB-SubCell"/>
</dbReference>
<reference evidence="9 10" key="1">
    <citation type="submission" date="2018-12" db="EMBL/GenBank/DDBJ databases">
        <title>Sphingomonas sp. HMF7854 Genome sequencing and assembly.</title>
        <authorList>
            <person name="Cha I."/>
            <person name="Kang H."/>
            <person name="Kim H."/>
            <person name="Kang J."/>
            <person name="Joh K."/>
        </authorList>
    </citation>
    <scope>NUCLEOTIDE SEQUENCE [LARGE SCALE GENOMIC DNA]</scope>
    <source>
        <strain evidence="9 10">HMF7854</strain>
    </source>
</reference>
<feature type="domain" description="TonB-dependent receptor plug" evidence="8">
    <location>
        <begin position="67"/>
        <end position="179"/>
    </location>
</feature>
<dbReference type="RefSeq" id="WP_126717896.1">
    <property type="nucleotide sequence ID" value="NZ_RWJF01000001.1"/>
</dbReference>
<dbReference type="NCBIfam" id="TIGR01782">
    <property type="entry name" value="TonB-Xanth-Caul"/>
    <property type="match status" value="1"/>
</dbReference>
<dbReference type="OrthoDB" id="5476657at2"/>
<dbReference type="CDD" id="cd01347">
    <property type="entry name" value="ligand_gated_channel"/>
    <property type="match status" value="1"/>
</dbReference>
<dbReference type="PANTHER" id="PTHR40980:SF3">
    <property type="entry name" value="TONB-DEPENDENT RECEPTOR-LIKE BETA-BARREL DOMAIN-CONTAINING PROTEIN"/>
    <property type="match status" value="1"/>
</dbReference>
<dbReference type="PANTHER" id="PTHR40980">
    <property type="entry name" value="PLUG DOMAIN-CONTAINING PROTEIN"/>
    <property type="match status" value="1"/>
</dbReference>
<evidence type="ECO:0000256" key="2">
    <source>
        <dbReference type="ARBA" id="ARBA00023136"/>
    </source>
</evidence>
<dbReference type="InterPro" id="IPR010104">
    <property type="entry name" value="TonB_rcpt_bac"/>
</dbReference>
<dbReference type="Gene3D" id="2.40.170.20">
    <property type="entry name" value="TonB-dependent receptor, beta-barrel domain"/>
    <property type="match status" value="1"/>
</dbReference>
<dbReference type="EMBL" id="RWJF01000001">
    <property type="protein sequence ID" value="RST30061.1"/>
    <property type="molecule type" value="Genomic_DNA"/>
</dbReference>
<proteinExistence type="inferred from homology"/>
<dbReference type="Gene3D" id="2.170.130.10">
    <property type="entry name" value="TonB-dependent receptor, plug domain"/>
    <property type="match status" value="1"/>
</dbReference>
<evidence type="ECO:0000256" key="3">
    <source>
        <dbReference type="ARBA" id="ARBA00023237"/>
    </source>
</evidence>
<dbReference type="InterPro" id="IPR037066">
    <property type="entry name" value="Plug_dom_sf"/>
</dbReference>
<comment type="subcellular location">
    <subcellularLocation>
        <location evidence="1 4">Cell outer membrane</location>
    </subcellularLocation>
</comment>
<dbReference type="SUPFAM" id="SSF56935">
    <property type="entry name" value="Porins"/>
    <property type="match status" value="1"/>
</dbReference>